<dbReference type="InterPro" id="IPR023631">
    <property type="entry name" value="Amidase_dom"/>
</dbReference>
<dbReference type="GO" id="GO:0005739">
    <property type="term" value="C:mitochondrion"/>
    <property type="evidence" value="ECO:0007669"/>
    <property type="project" value="TreeGrafter"/>
</dbReference>
<dbReference type="Gene3D" id="3.90.1300.10">
    <property type="entry name" value="Amidase signature (AS) domain"/>
    <property type="match status" value="1"/>
</dbReference>
<protein>
    <submittedName>
        <fullName evidence="4">Amidase domain-containing protein</fullName>
    </submittedName>
</protein>
<evidence type="ECO:0000313" key="4">
    <source>
        <dbReference type="WBParaSite" id="Minc3s00118g05106"/>
    </source>
</evidence>
<dbReference type="Pfam" id="PF01425">
    <property type="entry name" value="Amidase"/>
    <property type="match status" value="1"/>
</dbReference>
<dbReference type="Proteomes" id="UP000887563">
    <property type="component" value="Unplaced"/>
</dbReference>
<dbReference type="AlphaFoldDB" id="A0A914KU92"/>
<dbReference type="InterPro" id="IPR000120">
    <property type="entry name" value="Amidase"/>
</dbReference>
<keyword evidence="1" id="KW-0812">Transmembrane</keyword>
<dbReference type="PANTHER" id="PTHR11895">
    <property type="entry name" value="TRANSAMIDASE"/>
    <property type="match status" value="1"/>
</dbReference>
<organism evidence="3 4">
    <name type="scientific">Meloidogyne incognita</name>
    <name type="common">Southern root-knot nematode worm</name>
    <name type="synonym">Oxyuris incognita</name>
    <dbReference type="NCBI Taxonomy" id="6306"/>
    <lineage>
        <taxon>Eukaryota</taxon>
        <taxon>Metazoa</taxon>
        <taxon>Ecdysozoa</taxon>
        <taxon>Nematoda</taxon>
        <taxon>Chromadorea</taxon>
        <taxon>Rhabditida</taxon>
        <taxon>Tylenchina</taxon>
        <taxon>Tylenchomorpha</taxon>
        <taxon>Tylenchoidea</taxon>
        <taxon>Meloidogynidae</taxon>
        <taxon>Meloidogyninae</taxon>
        <taxon>Meloidogyne</taxon>
        <taxon>Meloidogyne incognita group</taxon>
    </lineage>
</organism>
<dbReference type="WBParaSite" id="Minc3s00118g05106">
    <property type="protein sequence ID" value="Minc3s00118g05106"/>
    <property type="gene ID" value="Minc3s00118g05106"/>
</dbReference>
<evidence type="ECO:0000313" key="3">
    <source>
        <dbReference type="Proteomes" id="UP000887563"/>
    </source>
</evidence>
<dbReference type="SUPFAM" id="SSF75304">
    <property type="entry name" value="Amidase signature (AS) enzymes"/>
    <property type="match status" value="1"/>
</dbReference>
<keyword evidence="1" id="KW-0472">Membrane</keyword>
<dbReference type="GO" id="GO:0032543">
    <property type="term" value="P:mitochondrial translation"/>
    <property type="evidence" value="ECO:0007669"/>
    <property type="project" value="TreeGrafter"/>
</dbReference>
<sequence length="327" mass="35807">MNTALEQIKTSISKVKELRHLNFLITETFDLAEKQCEEAIKNGKQPFEFVVKDNYAFVFLIIIFIGLGNGLGRQNCIKFLGGVEYCLCWCTPGAQSTGCAQWLMYPFFPISPRKGLKNVKDVKMTCASKMLKDFIAPYTATCVQRLVDGGGCLIGKSNMDEFAMGSTCTSGYFGPVKHSIYATNQSFEDEKEGDDDFLIAGGSSGGCAVAVATGVAKCGLASDTGGSARYPAVLNGIYGFKPSYGHLSRHGLVPLANALDTPSIMTKSISDCKRYFDLLKGQDPMDITTLPDNLHSQKFHPMPKNLKELTIGIPKVCFFMKNFSIFF</sequence>
<name>A0A914KU92_MELIC</name>
<keyword evidence="1" id="KW-1133">Transmembrane helix</keyword>
<dbReference type="PANTHER" id="PTHR11895:SF7">
    <property type="entry name" value="GLUTAMYL-TRNA(GLN) AMIDOTRANSFERASE SUBUNIT A, MITOCHONDRIAL"/>
    <property type="match status" value="1"/>
</dbReference>
<reference evidence="4" key="1">
    <citation type="submission" date="2022-11" db="UniProtKB">
        <authorList>
            <consortium name="WormBaseParasite"/>
        </authorList>
    </citation>
    <scope>IDENTIFICATION</scope>
</reference>
<proteinExistence type="predicted"/>
<keyword evidence="3" id="KW-1185">Reference proteome</keyword>
<feature type="transmembrane region" description="Helical" evidence="1">
    <location>
        <begin position="55"/>
        <end position="72"/>
    </location>
</feature>
<dbReference type="GO" id="GO:0050567">
    <property type="term" value="F:glutaminyl-tRNA synthase (glutamine-hydrolyzing) activity"/>
    <property type="evidence" value="ECO:0007669"/>
    <property type="project" value="TreeGrafter"/>
</dbReference>
<evidence type="ECO:0000259" key="2">
    <source>
        <dbReference type="Pfam" id="PF01425"/>
    </source>
</evidence>
<dbReference type="GO" id="GO:0030956">
    <property type="term" value="C:glutamyl-tRNA(Gln) amidotransferase complex"/>
    <property type="evidence" value="ECO:0007669"/>
    <property type="project" value="TreeGrafter"/>
</dbReference>
<evidence type="ECO:0000256" key="1">
    <source>
        <dbReference type="SAM" id="Phobius"/>
    </source>
</evidence>
<accession>A0A914KU92</accession>
<dbReference type="InterPro" id="IPR036928">
    <property type="entry name" value="AS_sf"/>
</dbReference>
<dbReference type="GO" id="GO:0070681">
    <property type="term" value="P:glutaminyl-tRNAGln biosynthesis via transamidation"/>
    <property type="evidence" value="ECO:0007669"/>
    <property type="project" value="TreeGrafter"/>
</dbReference>
<feature type="domain" description="Amidase" evidence="2">
    <location>
        <begin position="118"/>
        <end position="315"/>
    </location>
</feature>